<dbReference type="Gene3D" id="1.10.3210.10">
    <property type="entry name" value="Hypothetical protein af1432"/>
    <property type="match status" value="1"/>
</dbReference>
<dbReference type="PROSITE" id="PS51831">
    <property type="entry name" value="HD"/>
    <property type="match status" value="1"/>
</dbReference>
<organism evidence="3 4">
    <name type="scientific">Sipha flava</name>
    <name type="common">yellow sugarcane aphid</name>
    <dbReference type="NCBI Taxonomy" id="143950"/>
    <lineage>
        <taxon>Eukaryota</taxon>
        <taxon>Metazoa</taxon>
        <taxon>Ecdysozoa</taxon>
        <taxon>Arthropoda</taxon>
        <taxon>Hexapoda</taxon>
        <taxon>Insecta</taxon>
        <taxon>Pterygota</taxon>
        <taxon>Neoptera</taxon>
        <taxon>Paraneoptera</taxon>
        <taxon>Hemiptera</taxon>
        <taxon>Sternorrhyncha</taxon>
        <taxon>Aphidomorpha</taxon>
        <taxon>Aphidoidea</taxon>
        <taxon>Aphididae</taxon>
        <taxon>Sipha</taxon>
    </lineage>
</organism>
<accession>A0A8B8FY64</accession>
<dbReference type="RefSeq" id="XP_025415296.1">
    <property type="nucleotide sequence ID" value="XM_025559511.1"/>
</dbReference>
<dbReference type="Proteomes" id="UP000694846">
    <property type="component" value="Unplaced"/>
</dbReference>
<feature type="domain" description="HD" evidence="2">
    <location>
        <begin position="57"/>
        <end position="195"/>
    </location>
</feature>
<dbReference type="GO" id="GO:0008832">
    <property type="term" value="F:dGTPase activity"/>
    <property type="evidence" value="ECO:0007669"/>
    <property type="project" value="TreeGrafter"/>
</dbReference>
<evidence type="ECO:0000256" key="1">
    <source>
        <dbReference type="ARBA" id="ARBA00005776"/>
    </source>
</evidence>
<name>A0A8B8FY64_9HEMI</name>
<dbReference type="PANTHER" id="PTHR11373:SF4">
    <property type="entry name" value="DEOXYNUCLEOSIDE TRIPHOSPHATE TRIPHOSPHOHYDROLASE SAMHD1"/>
    <property type="match status" value="1"/>
</dbReference>
<dbReference type="SMART" id="SM00471">
    <property type="entry name" value="HDc"/>
    <property type="match status" value="1"/>
</dbReference>
<dbReference type="GO" id="GO:0005634">
    <property type="term" value="C:nucleus"/>
    <property type="evidence" value="ECO:0007669"/>
    <property type="project" value="TreeGrafter"/>
</dbReference>
<dbReference type="GeneID" id="112687006"/>
<dbReference type="InterPro" id="IPR050135">
    <property type="entry name" value="dGTPase-like"/>
</dbReference>
<protein>
    <submittedName>
        <fullName evidence="4">Deoxynucleoside triphosphate triphosphohydrolase SAMHD1</fullName>
    </submittedName>
</protein>
<sequence>MLTMTEFSKVFNDNIHGHISLHPLCVTIIDTPEFQRLRNIKQLGTTYLVYHCASINRFEHSLGVCYLAGQIIDALCCNSGNEICVTPEEKLCVEIAGLCHDLGHGPLSHSWEKYLKASGIDWKHEENSIKMLKYVIEKYELQKEFNKYGLSMDYHVELIYEFIIGEGTLLKKNHFLYQIVSNKNNGIDVDKWDYFLRDGKCLNLSISFDYKRLMKFSRVVLDPKSNLPVIAFRDKEARNIYDMFRVRSDLHCRAYQHTAVQNTELMFIDILLKAEKYFTIQISSGVKFSLNEAHTNIEAMSYLTDHILYDIQYSHDPNLKEAKILLNRLLSRDLYKFVGSYNLLIINKEVYGNLIDINHLTESLKNELTKNFQIEFGVSATWLNSGSPLKYPLENVLFFKKQSCDSESVIIDDTPYQNLYPMNELDFFKREINVFSKQFKLNGSQIKEVNLICNSFLQNFKP</sequence>
<dbReference type="SUPFAM" id="SSF109604">
    <property type="entry name" value="HD-domain/PDEase-like"/>
    <property type="match status" value="1"/>
</dbReference>
<dbReference type="GO" id="GO:0006203">
    <property type="term" value="P:dGTP catabolic process"/>
    <property type="evidence" value="ECO:0007669"/>
    <property type="project" value="TreeGrafter"/>
</dbReference>
<gene>
    <name evidence="4" type="primary">LOC112687006</name>
</gene>
<comment type="similarity">
    <text evidence="1">Belongs to the SAMHD1 family.</text>
</comment>
<dbReference type="CDD" id="cd00077">
    <property type="entry name" value="HDc"/>
    <property type="match status" value="1"/>
</dbReference>
<dbReference type="InterPro" id="IPR003607">
    <property type="entry name" value="HD/PDEase_dom"/>
</dbReference>
<dbReference type="Pfam" id="PF01966">
    <property type="entry name" value="HD"/>
    <property type="match status" value="1"/>
</dbReference>
<proteinExistence type="inferred from homology"/>
<dbReference type="InterPro" id="IPR006674">
    <property type="entry name" value="HD_domain"/>
</dbReference>
<dbReference type="CTD" id="43927"/>
<dbReference type="OrthoDB" id="9991235at2759"/>
<dbReference type="PANTHER" id="PTHR11373">
    <property type="entry name" value="DEOXYNUCLEOSIDE TRIPHOSPHATE TRIPHOSPHOHYDROLASE"/>
    <property type="match status" value="1"/>
</dbReference>
<evidence type="ECO:0000313" key="4">
    <source>
        <dbReference type="RefSeq" id="XP_025415296.1"/>
    </source>
</evidence>
<evidence type="ECO:0000313" key="3">
    <source>
        <dbReference type="Proteomes" id="UP000694846"/>
    </source>
</evidence>
<dbReference type="AlphaFoldDB" id="A0A8B8FY64"/>
<reference evidence="4" key="1">
    <citation type="submission" date="2025-08" db="UniProtKB">
        <authorList>
            <consortium name="RefSeq"/>
        </authorList>
    </citation>
    <scope>IDENTIFICATION</scope>
    <source>
        <tissue evidence="4">Whole body</tissue>
    </source>
</reference>
<keyword evidence="3" id="KW-1185">Reference proteome</keyword>
<evidence type="ECO:0000259" key="2">
    <source>
        <dbReference type="PROSITE" id="PS51831"/>
    </source>
</evidence>